<dbReference type="EMBL" id="JAQQWK010000014">
    <property type="protein sequence ID" value="KAK8016234.1"/>
    <property type="molecule type" value="Genomic_DNA"/>
</dbReference>
<reference evidence="2 3" key="1">
    <citation type="submission" date="2023-01" db="EMBL/GenBank/DDBJ databases">
        <title>Analysis of 21 Apiospora genomes using comparative genomics revels a genus with tremendous synthesis potential of carbohydrate active enzymes and secondary metabolites.</title>
        <authorList>
            <person name="Sorensen T."/>
        </authorList>
    </citation>
    <scope>NUCLEOTIDE SEQUENCE [LARGE SCALE GENOMIC DNA]</scope>
    <source>
        <strain evidence="2 3">CBS 33761</strain>
    </source>
</reference>
<dbReference type="Proteomes" id="UP001444661">
    <property type="component" value="Unassembled WGS sequence"/>
</dbReference>
<gene>
    <name evidence="2" type="ORF">PG993_014423</name>
</gene>
<evidence type="ECO:0000313" key="3">
    <source>
        <dbReference type="Proteomes" id="UP001444661"/>
    </source>
</evidence>
<sequence>MQGSQILSLGGLMAYVPPAPPCSLQMRVTADMKQPRGSPRNHPDPNHSNSGWPNQNGLHPHHNDRDQDRDRDGHRHRHQDLHHHDVQEAVADGLPQADVDGDGVPVVLRAGLHRDGPDNQELRVPGRCAHDDSQFSLQRPGLVRTDWLQDAVSDRHGGVLR</sequence>
<feature type="region of interest" description="Disordered" evidence="1">
    <location>
        <begin position="31"/>
        <end position="102"/>
    </location>
</feature>
<evidence type="ECO:0000256" key="1">
    <source>
        <dbReference type="SAM" id="MobiDB-lite"/>
    </source>
</evidence>
<evidence type="ECO:0000313" key="2">
    <source>
        <dbReference type="EMBL" id="KAK8016234.1"/>
    </source>
</evidence>
<protein>
    <submittedName>
        <fullName evidence="2">Uncharacterized protein</fullName>
    </submittedName>
</protein>
<accession>A0ABR1RNU6</accession>
<organism evidence="2 3">
    <name type="scientific">Apiospora rasikravindrae</name>
    <dbReference type="NCBI Taxonomy" id="990691"/>
    <lineage>
        <taxon>Eukaryota</taxon>
        <taxon>Fungi</taxon>
        <taxon>Dikarya</taxon>
        <taxon>Ascomycota</taxon>
        <taxon>Pezizomycotina</taxon>
        <taxon>Sordariomycetes</taxon>
        <taxon>Xylariomycetidae</taxon>
        <taxon>Amphisphaeriales</taxon>
        <taxon>Apiosporaceae</taxon>
        <taxon>Apiospora</taxon>
    </lineage>
</organism>
<name>A0ABR1RNU6_9PEZI</name>
<keyword evidence="3" id="KW-1185">Reference proteome</keyword>
<proteinExistence type="predicted"/>
<feature type="compositionally biased region" description="Polar residues" evidence="1">
    <location>
        <begin position="46"/>
        <end position="57"/>
    </location>
</feature>
<feature type="compositionally biased region" description="Basic and acidic residues" evidence="1">
    <location>
        <begin position="61"/>
        <end position="73"/>
    </location>
</feature>
<comment type="caution">
    <text evidence="2">The sequence shown here is derived from an EMBL/GenBank/DDBJ whole genome shotgun (WGS) entry which is preliminary data.</text>
</comment>